<dbReference type="PaxDb" id="246200-SPO2133"/>
<dbReference type="EMBL" id="CP000031">
    <property type="protein sequence ID" value="AAV95402.1"/>
    <property type="molecule type" value="Genomic_DNA"/>
</dbReference>
<feature type="domain" description="Outer membrane protein beta-barrel" evidence="3">
    <location>
        <begin position="13"/>
        <end position="178"/>
    </location>
</feature>
<protein>
    <submittedName>
        <fullName evidence="4">Outer membrane protein, putative</fullName>
    </submittedName>
</protein>
<dbReference type="AlphaFoldDB" id="Q5LRJ4"/>
<dbReference type="InterPro" id="IPR023614">
    <property type="entry name" value="Porin_dom_sf"/>
</dbReference>
<name>Q5LRJ4_RUEPO</name>
<gene>
    <name evidence="4" type="ordered locus">SPO2133</name>
</gene>
<feature type="signal peptide" evidence="2">
    <location>
        <begin position="1"/>
        <end position="26"/>
    </location>
</feature>
<sequence>MARSRTMKLLVPALVAVSMAAAPAMAGDWSGAYLGLGVGYGDADGPGARDGEAASFGGHIGYNFDLGNRFVMGGELEYDRVNNDLGAGGGTLDEIGRLKVKAGYDFGPVLGYGVLGAARATSTFGNENGLVYGLGLAMPVTDYLSVSGEVLRHQFKDFGGAGNDFDVNTFNLRASLRF</sequence>
<dbReference type="KEGG" id="sil:SPO2133"/>
<dbReference type="eggNOG" id="COG3637">
    <property type="taxonomic scope" value="Bacteria"/>
</dbReference>
<accession>Q5LRJ4</accession>
<dbReference type="InterPro" id="IPR027385">
    <property type="entry name" value="Beta-barrel_OMP"/>
</dbReference>
<dbReference type="SUPFAM" id="SSF56925">
    <property type="entry name" value="OMPA-like"/>
    <property type="match status" value="1"/>
</dbReference>
<dbReference type="STRING" id="246200.SPO2133"/>
<dbReference type="Proteomes" id="UP000001023">
    <property type="component" value="Chromosome"/>
</dbReference>
<keyword evidence="5" id="KW-1185">Reference proteome</keyword>
<evidence type="ECO:0000256" key="2">
    <source>
        <dbReference type="SAM" id="SignalP"/>
    </source>
</evidence>
<evidence type="ECO:0000313" key="5">
    <source>
        <dbReference type="Proteomes" id="UP000001023"/>
    </source>
</evidence>
<evidence type="ECO:0000256" key="1">
    <source>
        <dbReference type="ARBA" id="ARBA00022729"/>
    </source>
</evidence>
<organism evidence="4 5">
    <name type="scientific">Ruegeria pomeroyi (strain ATCC 700808 / DSM 15171 / DSS-3)</name>
    <name type="common">Silicibacter pomeroyi</name>
    <dbReference type="NCBI Taxonomy" id="246200"/>
    <lineage>
        <taxon>Bacteria</taxon>
        <taxon>Pseudomonadati</taxon>
        <taxon>Pseudomonadota</taxon>
        <taxon>Alphaproteobacteria</taxon>
        <taxon>Rhodobacterales</taxon>
        <taxon>Roseobacteraceae</taxon>
        <taxon>Ruegeria</taxon>
    </lineage>
</organism>
<dbReference type="InterPro" id="IPR011250">
    <property type="entry name" value="OMP/PagP_B-barrel"/>
</dbReference>
<dbReference type="HOGENOM" id="CLU_037100_2_0_5"/>
<dbReference type="DNASU" id="3193812"/>
<feature type="chain" id="PRO_5004259356" evidence="2">
    <location>
        <begin position="27"/>
        <end position="178"/>
    </location>
</feature>
<reference evidence="4 5" key="1">
    <citation type="journal article" date="2004" name="Nature">
        <title>Genome sequence of Silicibacter pomeroyi reveals adaptations to the marine environment.</title>
        <authorList>
            <person name="Moran M.A."/>
            <person name="Buchan A."/>
            <person name="Gonzalez J.M."/>
            <person name="Heidelberg J.F."/>
            <person name="Whitman W.B."/>
            <person name="Kiene R.P."/>
            <person name="Henriksen J.R."/>
            <person name="King G.M."/>
            <person name="Belas R."/>
            <person name="Fuqua C."/>
            <person name="Brinkac L."/>
            <person name="Lewis M."/>
            <person name="Johri S."/>
            <person name="Weaver B."/>
            <person name="Pai G."/>
            <person name="Eisen J.A."/>
            <person name="Rahe E."/>
            <person name="Sheldon W.M."/>
            <person name="Ye W."/>
            <person name="Miller T.R."/>
            <person name="Carlton J."/>
            <person name="Rasko D.A."/>
            <person name="Paulsen I.T."/>
            <person name="Ren Q."/>
            <person name="Daugherty S.C."/>
            <person name="Deboy R.T."/>
            <person name="Dodson R.J."/>
            <person name="Durkin A.S."/>
            <person name="Madupu R."/>
            <person name="Nelson W.C."/>
            <person name="Sullivan S.A."/>
            <person name="Rosovitz M.J."/>
            <person name="Haft D.H."/>
            <person name="Selengut J."/>
            <person name="Ward N."/>
        </authorList>
    </citation>
    <scope>NUCLEOTIDE SEQUENCE [LARGE SCALE GENOMIC DNA]</scope>
    <source>
        <strain evidence="5">ATCC 700808 / DSM 15171 / DSS-3</strain>
    </source>
</reference>
<dbReference type="Pfam" id="PF13505">
    <property type="entry name" value="OMP_b-brl"/>
    <property type="match status" value="1"/>
</dbReference>
<reference evidence="4 5" key="2">
    <citation type="journal article" date="2014" name="Stand. Genomic Sci.">
        <title>An updated genome annotation for the model marine bacterium Ruegeria pomeroyi DSS-3.</title>
        <authorList>
            <person name="Rivers A.R."/>
            <person name="Smith C.B."/>
            <person name="Moran M.A."/>
        </authorList>
    </citation>
    <scope>GENOME REANNOTATION</scope>
    <source>
        <strain evidence="5">ATCC 700808 / DSM 15171 / DSS-3</strain>
    </source>
</reference>
<evidence type="ECO:0000313" key="4">
    <source>
        <dbReference type="EMBL" id="AAV95402.1"/>
    </source>
</evidence>
<proteinExistence type="predicted"/>
<evidence type="ECO:0000259" key="3">
    <source>
        <dbReference type="Pfam" id="PF13505"/>
    </source>
</evidence>
<keyword evidence="1 2" id="KW-0732">Signal</keyword>
<dbReference type="Gene3D" id="2.40.160.10">
    <property type="entry name" value="Porin"/>
    <property type="match status" value="1"/>
</dbReference>